<feature type="transmembrane region" description="Helical" evidence="14">
    <location>
        <begin position="718"/>
        <end position="736"/>
    </location>
</feature>
<dbReference type="CDD" id="cd06899">
    <property type="entry name" value="lectin_legume_LecRK_Arcelin_ConA"/>
    <property type="match status" value="1"/>
</dbReference>
<evidence type="ECO:0000256" key="6">
    <source>
        <dbReference type="ARBA" id="ARBA00022729"/>
    </source>
</evidence>
<feature type="signal peptide" evidence="15">
    <location>
        <begin position="1"/>
        <end position="23"/>
    </location>
</feature>
<keyword evidence="10 13" id="KW-0067">ATP-binding</keyword>
<evidence type="ECO:0000256" key="15">
    <source>
        <dbReference type="SAM" id="SignalP"/>
    </source>
</evidence>
<keyword evidence="11 14" id="KW-1133">Transmembrane helix</keyword>
<comment type="similarity">
    <text evidence="2">In the N-terminal section; belongs to the leguminous lectin family.</text>
</comment>
<evidence type="ECO:0000256" key="14">
    <source>
        <dbReference type="SAM" id="Phobius"/>
    </source>
</evidence>
<evidence type="ECO:0000313" key="17">
    <source>
        <dbReference type="EMBL" id="KAK8961536.1"/>
    </source>
</evidence>
<evidence type="ECO:0000256" key="8">
    <source>
        <dbReference type="ARBA" id="ARBA00022741"/>
    </source>
</evidence>
<gene>
    <name evidence="17" type="primary">LECRK91</name>
    <name evidence="17" type="ORF">KSP40_PGU007066</name>
</gene>
<comment type="subcellular location">
    <subcellularLocation>
        <location evidence="1">Membrane</location>
        <topology evidence="1">Single-pass type I membrane protein</topology>
    </subcellularLocation>
</comment>
<keyword evidence="7" id="KW-0430">Lectin</keyword>
<evidence type="ECO:0000256" key="4">
    <source>
        <dbReference type="ARBA" id="ARBA00022679"/>
    </source>
</evidence>
<feature type="domain" description="Protein kinase" evidence="16">
    <location>
        <begin position="351"/>
        <end position="629"/>
    </location>
</feature>
<name>A0ABR2MCW6_9ASPA</name>
<proteinExistence type="inferred from homology"/>
<evidence type="ECO:0000256" key="12">
    <source>
        <dbReference type="ARBA" id="ARBA00023136"/>
    </source>
</evidence>
<dbReference type="GO" id="GO:0016301">
    <property type="term" value="F:kinase activity"/>
    <property type="evidence" value="ECO:0007669"/>
    <property type="project" value="UniProtKB-KW"/>
</dbReference>
<dbReference type="PROSITE" id="PS00107">
    <property type="entry name" value="PROTEIN_KINASE_ATP"/>
    <property type="match status" value="1"/>
</dbReference>
<feature type="chain" id="PRO_5045712888" evidence="15">
    <location>
        <begin position="24"/>
        <end position="746"/>
    </location>
</feature>
<dbReference type="PROSITE" id="PS00108">
    <property type="entry name" value="PROTEIN_KINASE_ST"/>
    <property type="match status" value="1"/>
</dbReference>
<feature type="transmembrane region" description="Helical" evidence="14">
    <location>
        <begin position="273"/>
        <end position="296"/>
    </location>
</feature>
<dbReference type="InterPro" id="IPR013320">
    <property type="entry name" value="ConA-like_dom_sf"/>
</dbReference>
<evidence type="ECO:0000256" key="5">
    <source>
        <dbReference type="ARBA" id="ARBA00022692"/>
    </source>
</evidence>
<evidence type="ECO:0000313" key="18">
    <source>
        <dbReference type="Proteomes" id="UP001412067"/>
    </source>
</evidence>
<dbReference type="PROSITE" id="PS00308">
    <property type="entry name" value="LECTIN_LEGUME_ALPHA"/>
    <property type="match status" value="1"/>
</dbReference>
<dbReference type="EMBL" id="JBBWWR010000009">
    <property type="protein sequence ID" value="KAK8961536.1"/>
    <property type="molecule type" value="Genomic_DNA"/>
</dbReference>
<evidence type="ECO:0000256" key="1">
    <source>
        <dbReference type="ARBA" id="ARBA00004479"/>
    </source>
</evidence>
<evidence type="ECO:0000256" key="2">
    <source>
        <dbReference type="ARBA" id="ARBA00008536"/>
    </source>
</evidence>
<organism evidence="17 18">
    <name type="scientific">Platanthera guangdongensis</name>
    <dbReference type="NCBI Taxonomy" id="2320717"/>
    <lineage>
        <taxon>Eukaryota</taxon>
        <taxon>Viridiplantae</taxon>
        <taxon>Streptophyta</taxon>
        <taxon>Embryophyta</taxon>
        <taxon>Tracheophyta</taxon>
        <taxon>Spermatophyta</taxon>
        <taxon>Magnoliopsida</taxon>
        <taxon>Liliopsida</taxon>
        <taxon>Asparagales</taxon>
        <taxon>Orchidaceae</taxon>
        <taxon>Orchidoideae</taxon>
        <taxon>Orchideae</taxon>
        <taxon>Orchidinae</taxon>
        <taxon>Platanthera</taxon>
    </lineage>
</organism>
<evidence type="ECO:0000256" key="11">
    <source>
        <dbReference type="ARBA" id="ARBA00022989"/>
    </source>
</evidence>
<dbReference type="Pfam" id="PF00069">
    <property type="entry name" value="Pkinase"/>
    <property type="match status" value="1"/>
</dbReference>
<comment type="caution">
    <text evidence="17">The sequence shown here is derived from an EMBL/GenBank/DDBJ whole genome shotgun (WGS) entry which is preliminary data.</text>
</comment>
<dbReference type="Gene3D" id="3.30.200.20">
    <property type="entry name" value="Phosphorylase Kinase, domain 1"/>
    <property type="match status" value="1"/>
</dbReference>
<reference evidence="17 18" key="1">
    <citation type="journal article" date="2022" name="Nat. Plants">
        <title>Genomes of leafy and leafless Platanthera orchids illuminate the evolution of mycoheterotrophy.</title>
        <authorList>
            <person name="Li M.H."/>
            <person name="Liu K.W."/>
            <person name="Li Z."/>
            <person name="Lu H.C."/>
            <person name="Ye Q.L."/>
            <person name="Zhang D."/>
            <person name="Wang J.Y."/>
            <person name="Li Y.F."/>
            <person name="Zhong Z.M."/>
            <person name="Liu X."/>
            <person name="Yu X."/>
            <person name="Liu D.K."/>
            <person name="Tu X.D."/>
            <person name="Liu B."/>
            <person name="Hao Y."/>
            <person name="Liao X.Y."/>
            <person name="Jiang Y.T."/>
            <person name="Sun W.H."/>
            <person name="Chen J."/>
            <person name="Chen Y.Q."/>
            <person name="Ai Y."/>
            <person name="Zhai J.W."/>
            <person name="Wu S.S."/>
            <person name="Zhou Z."/>
            <person name="Hsiao Y.Y."/>
            <person name="Wu W.L."/>
            <person name="Chen Y.Y."/>
            <person name="Lin Y.F."/>
            <person name="Hsu J.L."/>
            <person name="Li C.Y."/>
            <person name="Wang Z.W."/>
            <person name="Zhao X."/>
            <person name="Zhong W.Y."/>
            <person name="Ma X.K."/>
            <person name="Ma L."/>
            <person name="Huang J."/>
            <person name="Chen G.Z."/>
            <person name="Huang M.Z."/>
            <person name="Huang L."/>
            <person name="Peng D.H."/>
            <person name="Luo Y.B."/>
            <person name="Zou S.Q."/>
            <person name="Chen S.P."/>
            <person name="Lan S."/>
            <person name="Tsai W.C."/>
            <person name="Van de Peer Y."/>
            <person name="Liu Z.J."/>
        </authorList>
    </citation>
    <scope>NUCLEOTIDE SEQUENCE [LARGE SCALE GENOMIC DNA]</scope>
    <source>
        <strain evidence="17">Lor288</strain>
    </source>
</reference>
<evidence type="ECO:0000259" key="16">
    <source>
        <dbReference type="PROSITE" id="PS50011"/>
    </source>
</evidence>
<dbReference type="Gene3D" id="1.10.510.10">
    <property type="entry name" value="Transferase(Phosphotransferase) domain 1"/>
    <property type="match status" value="1"/>
</dbReference>
<dbReference type="SUPFAM" id="SSF56112">
    <property type="entry name" value="Protein kinase-like (PK-like)"/>
    <property type="match status" value="1"/>
</dbReference>
<keyword evidence="18" id="KW-1185">Reference proteome</keyword>
<keyword evidence="4" id="KW-0808">Transferase</keyword>
<dbReference type="InterPro" id="IPR017441">
    <property type="entry name" value="Protein_kinase_ATP_BS"/>
</dbReference>
<evidence type="ECO:0000256" key="9">
    <source>
        <dbReference type="ARBA" id="ARBA00022777"/>
    </source>
</evidence>
<keyword evidence="6 15" id="KW-0732">Signal</keyword>
<sequence length="746" mass="83093">MAPPLSFLLLILIPIFFPPPSLSLSFTFPSFNSSSLQLIDFQNDAFFDKVIKLTKNEIGSSISRSVGRAVYRDPFILWDAASGNLADFTTHFSFIINAFNRTVFGDGLTFFLSPFPSSLPSNSSGGYLGLVNETTFSNASAGAGFVAIEFDTFKNQWDPSDNHIGIDINSVKSAATVAWESSLRDGRTGNAWVSYNASEKNLSVFLTYEDNPSFAGESTLSYTVDLRNVLPEKVAVGFSAATGFFVETHNILSWNFTSSLEPMENQGKNRASLGFGVIIAIGLLLLLVGFVWFLLWRRRWYRKWPKEAKKTDFDVDEEDIDANIDSEFEKGRGRGSMRFSYAELAAATKNFAGELKLGEGGFGGVYKGYLANSKTEVAIKRVSRGSKQGKKEYIAEVKIISNLRHRNLVQLVGWCHGSGELILVYEFMPNGSLDTYLYDSQRFLAWHLRYKVVLGLGSAVLYLHEEWEECVVHRDIKPSNVMLDAVFNAKLGDFGLARLVDHDRGMQTTVLAGTMGYLAPECLTSGRASKESDVYAFGMVALELACGRRPVEPKERAERVGLVSWVWDLYGGGRMLEAADERLGAEFVAEEMKRLMVVGLWCLHPDLGMRPSIRQAMAVLKDEAAPPCLPQRMPVPMYYCSPPPPPLLFTDTVTGTTASSSSDLRSARAPVIAPAFRRSRGCRSEAFGKRRWSVKQGAAYWSVGGGFWTNKLVILCKCILYIYNLSVFSVFIVYSICRDYFYYLFN</sequence>
<evidence type="ECO:0000256" key="3">
    <source>
        <dbReference type="ARBA" id="ARBA00010217"/>
    </source>
</evidence>
<dbReference type="InterPro" id="IPR008271">
    <property type="entry name" value="Ser/Thr_kinase_AS"/>
</dbReference>
<dbReference type="Gene3D" id="2.60.120.200">
    <property type="match status" value="1"/>
</dbReference>
<evidence type="ECO:0000256" key="10">
    <source>
        <dbReference type="ARBA" id="ARBA00022840"/>
    </source>
</evidence>
<accession>A0ABR2MCW6</accession>
<dbReference type="CDD" id="cd14066">
    <property type="entry name" value="STKc_IRAK"/>
    <property type="match status" value="1"/>
</dbReference>
<keyword evidence="9 17" id="KW-0418">Kinase</keyword>
<keyword evidence="8 13" id="KW-0547">Nucleotide-binding</keyword>
<protein>
    <submittedName>
        <fullName evidence="17">L-type lectin-domain containing receptor kinase IX.1</fullName>
    </submittedName>
</protein>
<keyword evidence="5 14" id="KW-0812">Transmembrane</keyword>
<keyword evidence="12 14" id="KW-0472">Membrane</keyword>
<dbReference type="Pfam" id="PF00139">
    <property type="entry name" value="Lectin_legB"/>
    <property type="match status" value="1"/>
</dbReference>
<dbReference type="SUPFAM" id="SSF49899">
    <property type="entry name" value="Concanavalin A-like lectins/glucanases"/>
    <property type="match status" value="1"/>
</dbReference>
<dbReference type="InterPro" id="IPR050528">
    <property type="entry name" value="L-type_Lectin-RKs"/>
</dbReference>
<evidence type="ECO:0000256" key="7">
    <source>
        <dbReference type="ARBA" id="ARBA00022734"/>
    </source>
</evidence>
<dbReference type="InterPro" id="IPR000719">
    <property type="entry name" value="Prot_kinase_dom"/>
</dbReference>
<evidence type="ECO:0000256" key="13">
    <source>
        <dbReference type="PROSITE-ProRule" id="PRU10141"/>
    </source>
</evidence>
<comment type="similarity">
    <text evidence="3">In the C-terminal section; belongs to the protein kinase superfamily. Ser/Thr protein kinase family.</text>
</comment>
<dbReference type="PANTHER" id="PTHR27007">
    <property type="match status" value="1"/>
</dbReference>
<dbReference type="SMART" id="SM00220">
    <property type="entry name" value="S_TKc"/>
    <property type="match status" value="1"/>
</dbReference>
<dbReference type="InterPro" id="IPR000985">
    <property type="entry name" value="Lectin_LegA_CS"/>
</dbReference>
<dbReference type="InterPro" id="IPR001220">
    <property type="entry name" value="Legume_lectin_dom"/>
</dbReference>
<dbReference type="Proteomes" id="UP001412067">
    <property type="component" value="Unassembled WGS sequence"/>
</dbReference>
<dbReference type="InterPro" id="IPR011009">
    <property type="entry name" value="Kinase-like_dom_sf"/>
</dbReference>
<keyword evidence="17" id="KW-0675">Receptor</keyword>
<feature type="binding site" evidence="13">
    <location>
        <position position="380"/>
    </location>
    <ligand>
        <name>ATP</name>
        <dbReference type="ChEBI" id="CHEBI:30616"/>
    </ligand>
</feature>
<dbReference type="PROSITE" id="PS50011">
    <property type="entry name" value="PROTEIN_KINASE_DOM"/>
    <property type="match status" value="1"/>
</dbReference>